<dbReference type="EMBL" id="JBHULS010000001">
    <property type="protein sequence ID" value="MFD2550665.1"/>
    <property type="molecule type" value="Genomic_DNA"/>
</dbReference>
<proteinExistence type="predicted"/>
<evidence type="ECO:0000313" key="2">
    <source>
        <dbReference type="Proteomes" id="UP001597472"/>
    </source>
</evidence>
<dbReference type="InterPro" id="IPR027471">
    <property type="entry name" value="YbeD-like_sf"/>
</dbReference>
<comment type="caution">
    <text evidence="1">The sequence shown here is derived from an EMBL/GenBank/DDBJ whole genome shotgun (WGS) entry which is preliminary data.</text>
</comment>
<accession>A0ABW5KQM6</accession>
<dbReference type="InterPro" id="IPR007454">
    <property type="entry name" value="UPF0250_YbeD-like"/>
</dbReference>
<protein>
    <submittedName>
        <fullName evidence="1">DUF493 family protein</fullName>
    </submittedName>
</protein>
<name>A0ABW5KQM6_9FLAO</name>
<dbReference type="Proteomes" id="UP001597472">
    <property type="component" value="Unassembled WGS sequence"/>
</dbReference>
<gene>
    <name evidence="1" type="ORF">ACFSQP_02435</name>
</gene>
<sequence>MEQKLKTEAFYAKLKVQLYDTALWPSQYLYKFIVETKGRSVADIEALFNNMGAVIKTKESKNGKYTSVSIHVTMKTPDHVISKYKEVAEKIEGVISL</sequence>
<dbReference type="RefSeq" id="WP_376891496.1">
    <property type="nucleotide sequence ID" value="NZ_JBHULS010000001.1"/>
</dbReference>
<dbReference type="Pfam" id="PF04359">
    <property type="entry name" value="DUF493"/>
    <property type="match status" value="1"/>
</dbReference>
<reference evidence="2" key="1">
    <citation type="journal article" date="2019" name="Int. J. Syst. Evol. Microbiol.">
        <title>The Global Catalogue of Microorganisms (GCM) 10K type strain sequencing project: providing services to taxonomists for standard genome sequencing and annotation.</title>
        <authorList>
            <consortium name="The Broad Institute Genomics Platform"/>
            <consortium name="The Broad Institute Genome Sequencing Center for Infectious Disease"/>
            <person name="Wu L."/>
            <person name="Ma J."/>
        </authorList>
    </citation>
    <scope>NUCLEOTIDE SEQUENCE [LARGE SCALE GENOMIC DNA]</scope>
    <source>
        <strain evidence="2">KCTC 42587</strain>
    </source>
</reference>
<dbReference type="SUPFAM" id="SSF117991">
    <property type="entry name" value="YbeD/HP0495-like"/>
    <property type="match status" value="1"/>
</dbReference>
<keyword evidence="2" id="KW-1185">Reference proteome</keyword>
<organism evidence="1 2">
    <name type="scientific">Bizionia sediminis</name>
    <dbReference type="NCBI Taxonomy" id="1737064"/>
    <lineage>
        <taxon>Bacteria</taxon>
        <taxon>Pseudomonadati</taxon>
        <taxon>Bacteroidota</taxon>
        <taxon>Flavobacteriia</taxon>
        <taxon>Flavobacteriales</taxon>
        <taxon>Flavobacteriaceae</taxon>
        <taxon>Bizionia</taxon>
    </lineage>
</organism>
<evidence type="ECO:0000313" key="1">
    <source>
        <dbReference type="EMBL" id="MFD2550665.1"/>
    </source>
</evidence>
<dbReference type="Gene3D" id="3.30.70.260">
    <property type="match status" value="1"/>
</dbReference>